<reference evidence="1 2" key="2">
    <citation type="submission" date="2020-07" db="EMBL/GenBank/DDBJ databases">
        <title>Genome assembly of wild tea tree DASZ reveals pedigree and selection history of tea varieties.</title>
        <authorList>
            <person name="Zhang W."/>
        </authorList>
    </citation>
    <scope>NUCLEOTIDE SEQUENCE [LARGE SCALE GENOMIC DNA]</scope>
    <source>
        <strain evidence="2">cv. G240</strain>
        <tissue evidence="1">Leaf</tissue>
    </source>
</reference>
<dbReference type="Proteomes" id="UP000593564">
    <property type="component" value="Unassembled WGS sequence"/>
</dbReference>
<gene>
    <name evidence="1" type="ORF">HYC85_008412</name>
</gene>
<evidence type="ECO:0000313" key="1">
    <source>
        <dbReference type="EMBL" id="KAF5955556.1"/>
    </source>
</evidence>
<comment type="caution">
    <text evidence="1">The sequence shown here is derived from an EMBL/GenBank/DDBJ whole genome shotgun (WGS) entry which is preliminary data.</text>
</comment>
<reference evidence="2" key="1">
    <citation type="journal article" date="2020" name="Nat. Commun.">
        <title>Genome assembly of wild tea tree DASZ reveals pedigree and selection history of tea varieties.</title>
        <authorList>
            <person name="Zhang W."/>
            <person name="Zhang Y."/>
            <person name="Qiu H."/>
            <person name="Guo Y."/>
            <person name="Wan H."/>
            <person name="Zhang X."/>
            <person name="Scossa F."/>
            <person name="Alseekh S."/>
            <person name="Zhang Q."/>
            <person name="Wang P."/>
            <person name="Xu L."/>
            <person name="Schmidt M.H."/>
            <person name="Jia X."/>
            <person name="Li D."/>
            <person name="Zhu A."/>
            <person name="Guo F."/>
            <person name="Chen W."/>
            <person name="Ni D."/>
            <person name="Usadel B."/>
            <person name="Fernie A.R."/>
            <person name="Wen W."/>
        </authorList>
    </citation>
    <scope>NUCLEOTIDE SEQUENCE [LARGE SCALE GENOMIC DNA]</scope>
    <source>
        <strain evidence="2">cv. G240</strain>
    </source>
</reference>
<proteinExistence type="predicted"/>
<keyword evidence="2" id="KW-1185">Reference proteome</keyword>
<organism evidence="1 2">
    <name type="scientific">Camellia sinensis</name>
    <name type="common">Tea plant</name>
    <name type="synonym">Thea sinensis</name>
    <dbReference type="NCBI Taxonomy" id="4442"/>
    <lineage>
        <taxon>Eukaryota</taxon>
        <taxon>Viridiplantae</taxon>
        <taxon>Streptophyta</taxon>
        <taxon>Embryophyta</taxon>
        <taxon>Tracheophyta</taxon>
        <taxon>Spermatophyta</taxon>
        <taxon>Magnoliopsida</taxon>
        <taxon>eudicotyledons</taxon>
        <taxon>Gunneridae</taxon>
        <taxon>Pentapetalae</taxon>
        <taxon>asterids</taxon>
        <taxon>Ericales</taxon>
        <taxon>Theaceae</taxon>
        <taxon>Camellia</taxon>
    </lineage>
</organism>
<protein>
    <submittedName>
        <fullName evidence="1">Uncharacterized protein</fullName>
    </submittedName>
</protein>
<accession>A0A7J7HU18</accession>
<evidence type="ECO:0000313" key="2">
    <source>
        <dbReference type="Proteomes" id="UP000593564"/>
    </source>
</evidence>
<sequence>MVSTTVTPSRNYSTGKHSQNLLGTLYVKLNVCKKCGVFSSNAVPVKEMKLNCLSLSKNTIQLDRVYKPTDGNKFLNFLVWFGLPAQ</sequence>
<dbReference type="EMBL" id="JACBKZ010000003">
    <property type="protein sequence ID" value="KAF5955556.1"/>
    <property type="molecule type" value="Genomic_DNA"/>
</dbReference>
<name>A0A7J7HU18_CAMSI</name>
<dbReference type="AlphaFoldDB" id="A0A7J7HU18"/>